<feature type="region of interest" description="Disordered" evidence="3">
    <location>
        <begin position="480"/>
        <end position="524"/>
    </location>
</feature>
<dbReference type="RefSeq" id="WP_183190523.1">
    <property type="nucleotide sequence ID" value="NZ_JACICD010000005.1"/>
</dbReference>
<comment type="similarity">
    <text evidence="1">Belongs to the GcvT family.</text>
</comment>
<dbReference type="InterPro" id="IPR029043">
    <property type="entry name" value="GcvT/YgfZ_C"/>
</dbReference>
<dbReference type="EC" id="1.5.3.1" evidence="8"/>
<dbReference type="InterPro" id="IPR006277">
    <property type="entry name" value="Sarcosine_oxidase_asu"/>
</dbReference>
<protein>
    <submittedName>
        <fullName evidence="8">Sarcosine oxidase subunit alpha</fullName>
        <ecNumber evidence="8">1.5.3.1</ecNumber>
    </submittedName>
</protein>
<dbReference type="InterPro" id="IPR028896">
    <property type="entry name" value="GcvT/YgfZ/DmdA"/>
</dbReference>
<feature type="domain" description="SoxA A3" evidence="7">
    <location>
        <begin position="534"/>
        <end position="616"/>
    </location>
</feature>
<dbReference type="InterPro" id="IPR041854">
    <property type="entry name" value="BFD-like_2Fe2S-bd_dom_sf"/>
</dbReference>
<comment type="caution">
    <text evidence="8">The sequence shown here is derived from an EMBL/GenBank/DDBJ whole genome shotgun (WGS) entry which is preliminary data.</text>
</comment>
<dbReference type="InterPro" id="IPR023753">
    <property type="entry name" value="FAD/NAD-binding_dom"/>
</dbReference>
<dbReference type="Pfam" id="PF08669">
    <property type="entry name" value="GCV_T_C"/>
    <property type="match status" value="1"/>
</dbReference>
<evidence type="ECO:0000259" key="6">
    <source>
        <dbReference type="Pfam" id="PF08669"/>
    </source>
</evidence>
<proteinExistence type="inferred from homology"/>
<dbReference type="PANTHER" id="PTHR43757:SF2">
    <property type="entry name" value="AMINOMETHYLTRANSFERASE, MITOCHONDRIAL"/>
    <property type="match status" value="1"/>
</dbReference>
<dbReference type="NCBIfam" id="TIGR01372">
    <property type="entry name" value="soxA"/>
    <property type="match status" value="1"/>
</dbReference>
<evidence type="ECO:0000256" key="3">
    <source>
        <dbReference type="SAM" id="MobiDB-lite"/>
    </source>
</evidence>
<accession>A0A839ZCE8</accession>
<keyword evidence="2 8" id="KW-0560">Oxidoreductase</keyword>
<dbReference type="Proteomes" id="UP000533469">
    <property type="component" value="Unassembled WGS sequence"/>
</dbReference>
<dbReference type="Gene3D" id="3.30.1360.120">
    <property type="entry name" value="Probable tRNA modification gtpase trme, domain 1"/>
    <property type="match status" value="1"/>
</dbReference>
<dbReference type="Pfam" id="PF13510">
    <property type="entry name" value="Fer2_4"/>
    <property type="match status" value="1"/>
</dbReference>
<dbReference type="SUPFAM" id="SSF51905">
    <property type="entry name" value="FAD/NAD(P)-binding domain"/>
    <property type="match status" value="1"/>
</dbReference>
<name>A0A839ZCE8_9HYPH</name>
<dbReference type="Pfam" id="PF07992">
    <property type="entry name" value="Pyr_redox_2"/>
    <property type="match status" value="1"/>
</dbReference>
<organism evidence="8 9">
    <name type="scientific">Ancylobacter tetraedralis</name>
    <dbReference type="NCBI Taxonomy" id="217068"/>
    <lineage>
        <taxon>Bacteria</taxon>
        <taxon>Pseudomonadati</taxon>
        <taxon>Pseudomonadota</taxon>
        <taxon>Alphaproteobacteria</taxon>
        <taxon>Hyphomicrobiales</taxon>
        <taxon>Xanthobacteraceae</taxon>
        <taxon>Ancylobacter</taxon>
    </lineage>
</organism>
<dbReference type="GO" id="GO:0046653">
    <property type="term" value="P:tetrahydrofolate metabolic process"/>
    <property type="evidence" value="ECO:0007669"/>
    <property type="project" value="InterPro"/>
</dbReference>
<dbReference type="PRINTS" id="PR00411">
    <property type="entry name" value="PNDRDTASEI"/>
</dbReference>
<dbReference type="Pfam" id="PF01571">
    <property type="entry name" value="GCV_T"/>
    <property type="match status" value="1"/>
</dbReference>
<dbReference type="Gene3D" id="3.50.50.60">
    <property type="entry name" value="FAD/NAD(P)-binding domain"/>
    <property type="match status" value="1"/>
</dbReference>
<dbReference type="InterPro" id="IPR036188">
    <property type="entry name" value="FAD/NAD-bd_sf"/>
</dbReference>
<dbReference type="SUPFAM" id="SSF101790">
    <property type="entry name" value="Aminomethyltransferase beta-barrel domain"/>
    <property type="match status" value="1"/>
</dbReference>
<feature type="compositionally biased region" description="Low complexity" evidence="3">
    <location>
        <begin position="482"/>
        <end position="497"/>
    </location>
</feature>
<dbReference type="PRINTS" id="PR00368">
    <property type="entry name" value="FADPNR"/>
</dbReference>
<gene>
    <name evidence="8" type="ORF">FHS55_002977</name>
</gene>
<dbReference type="PANTHER" id="PTHR43757">
    <property type="entry name" value="AMINOMETHYLTRANSFERASE"/>
    <property type="match status" value="1"/>
</dbReference>
<dbReference type="InterPro" id="IPR042204">
    <property type="entry name" value="2Fe-2S-bd_N"/>
</dbReference>
<dbReference type="AlphaFoldDB" id="A0A839ZCE8"/>
<dbReference type="EMBL" id="JACICD010000005">
    <property type="protein sequence ID" value="MBB3772365.1"/>
    <property type="molecule type" value="Genomic_DNA"/>
</dbReference>
<evidence type="ECO:0000259" key="7">
    <source>
        <dbReference type="Pfam" id="PF17806"/>
    </source>
</evidence>
<evidence type="ECO:0000256" key="2">
    <source>
        <dbReference type="ARBA" id="ARBA00023002"/>
    </source>
</evidence>
<feature type="domain" description="GCVT N-terminal" evidence="4">
    <location>
        <begin position="631"/>
        <end position="907"/>
    </location>
</feature>
<dbReference type="InterPro" id="IPR041117">
    <property type="entry name" value="SoxA_A3"/>
</dbReference>
<dbReference type="Gene3D" id="1.10.10.1100">
    <property type="entry name" value="BFD-like [2Fe-2S]-binding domain"/>
    <property type="match status" value="1"/>
</dbReference>
<keyword evidence="9" id="KW-1185">Reference proteome</keyword>
<feature type="domain" description="Aminomethyltransferase C-terminal" evidence="6">
    <location>
        <begin position="927"/>
        <end position="1012"/>
    </location>
</feature>
<dbReference type="PIRSF" id="PIRSF037980">
    <property type="entry name" value="SoxA"/>
    <property type="match status" value="1"/>
</dbReference>
<evidence type="ECO:0000259" key="5">
    <source>
        <dbReference type="Pfam" id="PF07992"/>
    </source>
</evidence>
<dbReference type="InterPro" id="IPR027266">
    <property type="entry name" value="TrmE/GcvT-like"/>
</dbReference>
<dbReference type="InterPro" id="IPR013977">
    <property type="entry name" value="GcvT_C"/>
</dbReference>
<dbReference type="Pfam" id="PF17806">
    <property type="entry name" value="SO_alpha_A3"/>
    <property type="match status" value="1"/>
</dbReference>
<evidence type="ECO:0000313" key="9">
    <source>
        <dbReference type="Proteomes" id="UP000533469"/>
    </source>
</evidence>
<feature type="domain" description="FAD/NAD(P)-binding" evidence="5">
    <location>
        <begin position="172"/>
        <end position="434"/>
    </location>
</feature>
<dbReference type="Gene3D" id="3.10.20.440">
    <property type="entry name" value="2Fe-2S iron-sulphur cluster binding domain, sarcosine oxidase, alpha subunit, N-terminal domain"/>
    <property type="match status" value="1"/>
</dbReference>
<dbReference type="GO" id="GO:0008115">
    <property type="term" value="F:sarcosine oxidase activity"/>
    <property type="evidence" value="ECO:0007669"/>
    <property type="project" value="UniProtKB-EC"/>
</dbReference>
<dbReference type="InterPro" id="IPR006222">
    <property type="entry name" value="GCVT_N"/>
</dbReference>
<sequence>MTNRFRTHSGGRIDRGAPVSFRFDGKTYSGFKGDTLASALIANGVHLVGRSFKYHRPRGFLSAGSDEPNALVNVARDAARMSPNLRATQVELYEGLKATSQNRWPSLGFDAGAANDFVSPFLPAGFYYKTFMWPAGAWKRFYEPKIRAMAGLGVAPTLPDPDRYTQNYAYCDVLVVGSGPAGLAAALAAAESGATVWLVDEQPELGGSLLAERTATIEGKPAQQWLSDTLATLAAKDNVTLLPRTTAFAYFPHNMIALAERVTEHLAAPGADLPRERLWQLRAREVVLATGALERPLVFPDNDRPGVLLADSARTYLNRYGAKPGDRAVIFTACDAGYRTALDLAAGGVAVVAVADLRREVHGELPARALAAGIDVRPATVVTGTTGRLRVSGARLAKIKGGPSVDPVGASETLACDTVLMSGGFTPSVHLFSQSRGKLVWDAASGAYLPGSSVERERSAGACRGITGLQRVLEDGYGQGEAAARASRDASSPARGATPPPGASSKSFPAQADDLGTDGFIGATPHARNPAFTKAFVDWQNDVTAKDITLATREGFRSIEHVKRYTTTGMATDQGKTSNMNTLGIVAEALGESVPKIGLTTFRPPFTPTTFGLFAGAARGDQFDPVRKTAIHDWAAEHGAAFEDVSLWKRAWYFPKALPDGRREDLHAAVARECKAVRSSVGMFDASTLGKIEVVGPDAAEFMNRMYTNAWAKLEPGRLRYGVMLREDGFVMDDGVVGRLSSDRFHVTTTTGGAPRVLAHMEDYLQTEWPELDVWLTSTTEQWAVIAVQGPKAREVLAPLIEGIDLAKEAFPHMSVREGTILGVPTRLFSVSFTGELGFEVNVPAHYGRAVWEAIFAAGQPFGITPYGTETMHVLRAEKGYIIVGQETDGTQVPDDVNLGWAVGKAKKDFVGKRSLARASMSAPDRKQLVGLRTTDPKVVLEEGAQIVADPKAPVPVPMLGFVTSSYYSAVLGHSIALAVIKGGRARIGTRLSVPMPDRVIEVEIVEPVFYDPKGERLNG</sequence>
<reference evidence="8 9" key="1">
    <citation type="submission" date="2020-08" db="EMBL/GenBank/DDBJ databases">
        <title>Genomic Encyclopedia of Type Strains, Phase IV (KMG-IV): sequencing the most valuable type-strain genomes for metagenomic binning, comparative biology and taxonomic classification.</title>
        <authorList>
            <person name="Goeker M."/>
        </authorList>
    </citation>
    <scope>NUCLEOTIDE SEQUENCE [LARGE SCALE GENOMIC DNA]</scope>
    <source>
        <strain evidence="8 9">DSM 5895</strain>
    </source>
</reference>
<evidence type="ECO:0000256" key="1">
    <source>
        <dbReference type="ARBA" id="ARBA00008609"/>
    </source>
</evidence>
<dbReference type="SUPFAM" id="SSF103025">
    <property type="entry name" value="Folate-binding domain"/>
    <property type="match status" value="1"/>
</dbReference>
<evidence type="ECO:0000313" key="8">
    <source>
        <dbReference type="EMBL" id="MBB3772365.1"/>
    </source>
</evidence>
<evidence type="ECO:0000259" key="4">
    <source>
        <dbReference type="Pfam" id="PF01571"/>
    </source>
</evidence>